<keyword evidence="6 8" id="KW-1133">Transmembrane helix</keyword>
<feature type="transmembrane region" description="Helical" evidence="8">
    <location>
        <begin position="378"/>
        <end position="402"/>
    </location>
</feature>
<feature type="transmembrane region" description="Helical" evidence="8">
    <location>
        <begin position="107"/>
        <end position="129"/>
    </location>
</feature>
<evidence type="ECO:0000256" key="8">
    <source>
        <dbReference type="SAM" id="Phobius"/>
    </source>
</evidence>
<feature type="transmembrane region" description="Helical" evidence="8">
    <location>
        <begin position="414"/>
        <end position="433"/>
    </location>
</feature>
<evidence type="ECO:0008006" key="11">
    <source>
        <dbReference type="Google" id="ProtNLM"/>
    </source>
</evidence>
<evidence type="ECO:0000256" key="6">
    <source>
        <dbReference type="ARBA" id="ARBA00022989"/>
    </source>
</evidence>
<dbReference type="EMBL" id="PDDV01000013">
    <property type="protein sequence ID" value="PEH72852.1"/>
    <property type="molecule type" value="Genomic_DNA"/>
</dbReference>
<keyword evidence="7 8" id="KW-0472">Membrane</keyword>
<dbReference type="AlphaFoldDB" id="A0A2A7U365"/>
<dbReference type="OrthoDB" id="1673656at2"/>
<evidence type="ECO:0000256" key="5">
    <source>
        <dbReference type="ARBA" id="ARBA00022692"/>
    </source>
</evidence>
<reference evidence="10" key="1">
    <citation type="submission" date="2017-09" db="EMBL/GenBank/DDBJ databases">
        <title>FDA dAtabase for Regulatory Grade micrObial Sequences (FDA-ARGOS): Supporting development and validation of Infectious Disease Dx tests.</title>
        <authorList>
            <person name="Goldberg B."/>
            <person name="Campos J."/>
            <person name="Tallon L."/>
            <person name="Sadzewicz L."/>
            <person name="Ott S."/>
            <person name="Zhao X."/>
            <person name="Nagaraj S."/>
            <person name="Vavikolanu K."/>
            <person name="Aluvathingal J."/>
            <person name="Nadendla S."/>
            <person name="Geyer C."/>
            <person name="Sichtig H."/>
        </authorList>
    </citation>
    <scope>NUCLEOTIDE SEQUENCE [LARGE SCALE GENOMIC DNA]</scope>
    <source>
        <strain evidence="10">FDAARGOS_370</strain>
    </source>
</reference>
<dbReference type="Proteomes" id="UP000219788">
    <property type="component" value="Unassembled WGS sequence"/>
</dbReference>
<keyword evidence="4" id="KW-0997">Cell inner membrane</keyword>
<feature type="transmembrane region" description="Helical" evidence="8">
    <location>
        <begin position="58"/>
        <end position="76"/>
    </location>
</feature>
<dbReference type="STRING" id="636.AAW15_08825"/>
<comment type="caution">
    <text evidence="9">The sequence shown here is derived from an EMBL/GenBank/DDBJ whole genome shotgun (WGS) entry which is preliminary data.</text>
</comment>
<dbReference type="GeneID" id="93123974"/>
<feature type="transmembrane region" description="Helical" evidence="8">
    <location>
        <begin position="301"/>
        <end position="334"/>
    </location>
</feature>
<evidence type="ECO:0000313" key="10">
    <source>
        <dbReference type="Proteomes" id="UP000219788"/>
    </source>
</evidence>
<sequence>MKENTMASARALAAGMDNAQWRAATRFDSTDIAWITMSIGMAIGAGIVFLPVQVGLMGLWVFLLSAVIGYPAMYLFQRLFINTLAESAECNDYPGVISGYLGKNWGITLGILYFIMLIIWVFVYTLAITNDSASYLHTFEVTTSLLSQNPLYGLGLICLLVFIAAVSERLLFSLSGGMAITVLLAVTMLGILMVPHWDVANIGPLPPTGELIKNAIITLPFTLTSILFIQSLSPMVIAYRAKNVSIAVARYKSQRAMTVAFVILFVIVFFYALSFSLGMSHESAVQASQQNISSLAITAQYIPGAWVTVVGIVINLFAVVTSFFGVFLGFREACMGLVINALQRFRPGETLDQRLIRRCVTIAIIFMAWGAQVTNLPILSFTSVCSPIFGLVGCLIPAWLVYRVPALHRLKTPTLWLVIITGILLCISPLLAFS</sequence>
<evidence type="ECO:0000313" key="9">
    <source>
        <dbReference type="EMBL" id="PEH72852.1"/>
    </source>
</evidence>
<dbReference type="RefSeq" id="WP_005293448.1">
    <property type="nucleotide sequence ID" value="NZ_AP028090.1"/>
</dbReference>
<dbReference type="GO" id="GO:0005886">
    <property type="term" value="C:plasma membrane"/>
    <property type="evidence" value="ECO:0007669"/>
    <property type="project" value="UniProtKB-SubCell"/>
</dbReference>
<evidence type="ECO:0000256" key="2">
    <source>
        <dbReference type="ARBA" id="ARBA00022448"/>
    </source>
</evidence>
<evidence type="ECO:0000256" key="7">
    <source>
        <dbReference type="ARBA" id="ARBA00023136"/>
    </source>
</evidence>
<accession>A0A2A7U365</accession>
<gene>
    <name evidence="9" type="ORF">CRM76_13360</name>
</gene>
<dbReference type="PANTHER" id="PTHR35334">
    <property type="entry name" value="SERINE TRANSPORTER"/>
    <property type="match status" value="1"/>
</dbReference>
<evidence type="ECO:0000256" key="3">
    <source>
        <dbReference type="ARBA" id="ARBA00022475"/>
    </source>
</evidence>
<proteinExistence type="predicted"/>
<feature type="transmembrane region" description="Helical" evidence="8">
    <location>
        <begin position="259"/>
        <end position="281"/>
    </location>
</feature>
<feature type="transmembrane region" description="Helical" evidence="8">
    <location>
        <begin position="149"/>
        <end position="166"/>
    </location>
</feature>
<dbReference type="Gene3D" id="1.20.1740.10">
    <property type="entry name" value="Amino acid/polyamine transporter I"/>
    <property type="match status" value="1"/>
</dbReference>
<keyword evidence="3" id="KW-1003">Cell membrane</keyword>
<dbReference type="InterPro" id="IPR018227">
    <property type="entry name" value="Amino_acid_transport_2"/>
</dbReference>
<feature type="transmembrane region" description="Helical" evidence="8">
    <location>
        <begin position="178"/>
        <end position="197"/>
    </location>
</feature>
<comment type="subcellular location">
    <subcellularLocation>
        <location evidence="1">Cell inner membrane</location>
        <topology evidence="1">Multi-pass membrane protein</topology>
    </subcellularLocation>
</comment>
<evidence type="ECO:0000256" key="1">
    <source>
        <dbReference type="ARBA" id="ARBA00004429"/>
    </source>
</evidence>
<name>A0A2A7U365_EDWTA</name>
<feature type="transmembrane region" description="Helical" evidence="8">
    <location>
        <begin position="355"/>
        <end position="372"/>
    </location>
</feature>
<evidence type="ECO:0000256" key="4">
    <source>
        <dbReference type="ARBA" id="ARBA00022519"/>
    </source>
</evidence>
<dbReference type="GO" id="GO:0003333">
    <property type="term" value="P:amino acid transmembrane transport"/>
    <property type="evidence" value="ECO:0007669"/>
    <property type="project" value="InterPro"/>
</dbReference>
<dbReference type="PANTHER" id="PTHR35334:SF4">
    <property type="entry name" value="SERINE TRANSPORTER-RELATED"/>
    <property type="match status" value="1"/>
</dbReference>
<keyword evidence="2" id="KW-0813">Transport</keyword>
<organism evidence="9 10">
    <name type="scientific">Edwardsiella tarda</name>
    <dbReference type="NCBI Taxonomy" id="636"/>
    <lineage>
        <taxon>Bacteria</taxon>
        <taxon>Pseudomonadati</taxon>
        <taxon>Pseudomonadota</taxon>
        <taxon>Gammaproteobacteria</taxon>
        <taxon>Enterobacterales</taxon>
        <taxon>Hafniaceae</taxon>
        <taxon>Edwardsiella</taxon>
    </lineage>
</organism>
<keyword evidence="5 8" id="KW-0812">Transmembrane</keyword>
<feature type="transmembrane region" description="Helical" evidence="8">
    <location>
        <begin position="217"/>
        <end position="239"/>
    </location>
</feature>
<protein>
    <recommendedName>
        <fullName evidence="11">Serine transporter</fullName>
    </recommendedName>
</protein>
<feature type="transmembrane region" description="Helical" evidence="8">
    <location>
        <begin position="32"/>
        <end position="52"/>
    </location>
</feature>